<dbReference type="Gene3D" id="2.170.150.70">
    <property type="match status" value="2"/>
</dbReference>
<protein>
    <recommendedName>
        <fullName evidence="4">CENP-V/GFA domain-containing protein</fullName>
    </recommendedName>
</protein>
<evidence type="ECO:0000256" key="1">
    <source>
        <dbReference type="ARBA" id="ARBA00005495"/>
    </source>
</evidence>
<keyword evidence="3" id="KW-0862">Zinc</keyword>
<feature type="domain" description="CENP-V/GFA" evidence="4">
    <location>
        <begin position="147"/>
        <end position="261"/>
    </location>
</feature>
<dbReference type="PANTHER" id="PTHR28620:SF1">
    <property type="entry name" value="CENP-V_GFA DOMAIN-CONTAINING PROTEIN"/>
    <property type="match status" value="1"/>
</dbReference>
<dbReference type="Proteomes" id="UP001166286">
    <property type="component" value="Unassembled WGS sequence"/>
</dbReference>
<dbReference type="Pfam" id="PF04828">
    <property type="entry name" value="GFA"/>
    <property type="match status" value="2"/>
</dbReference>
<sequence length="275" mass="30378">MAGDDAAPSLETYHGNCHCGAFRYSVKLDHLKEVAYCNCSFCSKKGLLWAFLASVDDFVVEKGEGTLKSYSFGKKTLVNEFCPNCGTPVMGQKHGEKPSIAINARTLQDFDPEPLKINVYDGAGLKPAYEPPNIPDPSNVDTSKEMYKGSCHCGKVTFNLQSEPINDLKVVDCNCNICSRNGVLWLYPPDDAVEVQGEQNMRYYSRYHKSEPTLGYGFCTTCGVLVLNTSKLPDNEPHILPINVRAINGLNLDELKIEKLDGKTSFGEPYVLDAE</sequence>
<feature type="domain" description="CENP-V/GFA" evidence="4">
    <location>
        <begin position="13"/>
        <end position="121"/>
    </location>
</feature>
<accession>A0AA39R007</accession>
<evidence type="ECO:0000256" key="2">
    <source>
        <dbReference type="ARBA" id="ARBA00022723"/>
    </source>
</evidence>
<keyword evidence="6" id="KW-1185">Reference proteome</keyword>
<reference evidence="5" key="1">
    <citation type="submission" date="2023-03" db="EMBL/GenBank/DDBJ databases">
        <title>Complete genome of Cladonia borealis.</title>
        <authorList>
            <person name="Park H."/>
        </authorList>
    </citation>
    <scope>NUCLEOTIDE SEQUENCE</scope>
    <source>
        <strain evidence="5">ANT050790</strain>
    </source>
</reference>
<dbReference type="PROSITE" id="PS51891">
    <property type="entry name" value="CENP_V_GFA"/>
    <property type="match status" value="2"/>
</dbReference>
<evidence type="ECO:0000313" key="6">
    <source>
        <dbReference type="Proteomes" id="UP001166286"/>
    </source>
</evidence>
<dbReference type="InterPro" id="IPR011057">
    <property type="entry name" value="Mss4-like_sf"/>
</dbReference>
<dbReference type="AlphaFoldDB" id="A0AA39R007"/>
<comment type="similarity">
    <text evidence="1">Belongs to the Gfa family.</text>
</comment>
<evidence type="ECO:0000256" key="3">
    <source>
        <dbReference type="ARBA" id="ARBA00022833"/>
    </source>
</evidence>
<dbReference type="SUPFAM" id="SSF51316">
    <property type="entry name" value="Mss4-like"/>
    <property type="match status" value="2"/>
</dbReference>
<gene>
    <name evidence="5" type="ORF">JMJ35_005471</name>
</gene>
<evidence type="ECO:0000313" key="5">
    <source>
        <dbReference type="EMBL" id="KAK0512343.1"/>
    </source>
</evidence>
<evidence type="ECO:0000259" key="4">
    <source>
        <dbReference type="PROSITE" id="PS51891"/>
    </source>
</evidence>
<dbReference type="GO" id="GO:0016846">
    <property type="term" value="F:carbon-sulfur lyase activity"/>
    <property type="evidence" value="ECO:0007669"/>
    <property type="project" value="InterPro"/>
</dbReference>
<dbReference type="GO" id="GO:0046872">
    <property type="term" value="F:metal ion binding"/>
    <property type="evidence" value="ECO:0007669"/>
    <property type="project" value="UniProtKB-KW"/>
</dbReference>
<dbReference type="EMBL" id="JAFEKC020000011">
    <property type="protein sequence ID" value="KAK0512343.1"/>
    <property type="molecule type" value="Genomic_DNA"/>
</dbReference>
<name>A0AA39R007_9LECA</name>
<dbReference type="PANTHER" id="PTHR28620">
    <property type="entry name" value="CENTROMERE PROTEIN V"/>
    <property type="match status" value="1"/>
</dbReference>
<organism evidence="5 6">
    <name type="scientific">Cladonia borealis</name>
    <dbReference type="NCBI Taxonomy" id="184061"/>
    <lineage>
        <taxon>Eukaryota</taxon>
        <taxon>Fungi</taxon>
        <taxon>Dikarya</taxon>
        <taxon>Ascomycota</taxon>
        <taxon>Pezizomycotina</taxon>
        <taxon>Lecanoromycetes</taxon>
        <taxon>OSLEUM clade</taxon>
        <taxon>Lecanoromycetidae</taxon>
        <taxon>Lecanorales</taxon>
        <taxon>Lecanorineae</taxon>
        <taxon>Cladoniaceae</taxon>
        <taxon>Cladonia</taxon>
    </lineage>
</organism>
<keyword evidence="2" id="KW-0479">Metal-binding</keyword>
<dbReference type="InterPro" id="IPR052355">
    <property type="entry name" value="CENP-V-like"/>
</dbReference>
<dbReference type="InterPro" id="IPR006913">
    <property type="entry name" value="CENP-V/GFA"/>
</dbReference>
<proteinExistence type="inferred from homology"/>
<comment type="caution">
    <text evidence="5">The sequence shown here is derived from an EMBL/GenBank/DDBJ whole genome shotgun (WGS) entry which is preliminary data.</text>
</comment>